<proteinExistence type="predicted"/>
<reference evidence="1" key="1">
    <citation type="submission" date="2022-12" db="EMBL/GenBank/DDBJ databases">
        <title>Clostridium sp. nov., isolated from industrial wastewater.</title>
        <authorList>
            <person name="Jiayan W."/>
        </authorList>
    </citation>
    <scope>NUCLEOTIDE SEQUENCE</scope>
    <source>
        <strain evidence="1">ZC22-4</strain>
    </source>
</reference>
<sequence length="45" mass="5404">MNNLIRKGMAVKFDIYFSLGFYFSASYLPYKKIKIPISNEYYRVN</sequence>
<gene>
    <name evidence="1" type="ORF">OW729_11525</name>
</gene>
<protein>
    <submittedName>
        <fullName evidence="1">Uncharacterized protein</fullName>
    </submittedName>
</protein>
<accession>A0ABT4DA94</accession>
<evidence type="ECO:0000313" key="1">
    <source>
        <dbReference type="EMBL" id="MCY6959235.1"/>
    </source>
</evidence>
<dbReference type="EMBL" id="JAPQFJ010000011">
    <property type="protein sequence ID" value="MCY6959235.1"/>
    <property type="molecule type" value="Genomic_DNA"/>
</dbReference>
<keyword evidence="2" id="KW-1185">Reference proteome</keyword>
<name>A0ABT4DA94_9CLOT</name>
<organism evidence="1 2">
    <name type="scientific">Clostridium brassicae</name>
    <dbReference type="NCBI Taxonomy" id="2999072"/>
    <lineage>
        <taxon>Bacteria</taxon>
        <taxon>Bacillati</taxon>
        <taxon>Bacillota</taxon>
        <taxon>Clostridia</taxon>
        <taxon>Eubacteriales</taxon>
        <taxon>Clostridiaceae</taxon>
        <taxon>Clostridium</taxon>
    </lineage>
</organism>
<evidence type="ECO:0000313" key="2">
    <source>
        <dbReference type="Proteomes" id="UP001144612"/>
    </source>
</evidence>
<comment type="caution">
    <text evidence="1">The sequence shown here is derived from an EMBL/GenBank/DDBJ whole genome shotgun (WGS) entry which is preliminary data.</text>
</comment>
<dbReference type="RefSeq" id="WP_268061658.1">
    <property type="nucleotide sequence ID" value="NZ_JAPQFJ010000011.1"/>
</dbReference>
<dbReference type="Proteomes" id="UP001144612">
    <property type="component" value="Unassembled WGS sequence"/>
</dbReference>